<organism evidence="1 2">
    <name type="scientific">Chiloscyllium punctatum</name>
    <name type="common">Brownbanded bambooshark</name>
    <name type="synonym">Hemiscyllium punctatum</name>
    <dbReference type="NCBI Taxonomy" id="137246"/>
    <lineage>
        <taxon>Eukaryota</taxon>
        <taxon>Metazoa</taxon>
        <taxon>Chordata</taxon>
        <taxon>Craniata</taxon>
        <taxon>Vertebrata</taxon>
        <taxon>Chondrichthyes</taxon>
        <taxon>Elasmobranchii</taxon>
        <taxon>Galeomorphii</taxon>
        <taxon>Galeoidea</taxon>
        <taxon>Orectolobiformes</taxon>
        <taxon>Hemiscylliidae</taxon>
        <taxon>Chiloscyllium</taxon>
    </lineage>
</organism>
<keyword evidence="2" id="KW-1185">Reference proteome</keyword>
<reference evidence="1 2" key="1">
    <citation type="journal article" date="2018" name="Nat. Ecol. Evol.">
        <title>Shark genomes provide insights into elasmobranch evolution and the origin of vertebrates.</title>
        <authorList>
            <person name="Hara Y"/>
            <person name="Yamaguchi K"/>
            <person name="Onimaru K"/>
            <person name="Kadota M"/>
            <person name="Koyanagi M"/>
            <person name="Keeley SD"/>
            <person name="Tatsumi K"/>
            <person name="Tanaka K"/>
            <person name="Motone F"/>
            <person name="Kageyama Y"/>
            <person name="Nozu R"/>
            <person name="Adachi N"/>
            <person name="Nishimura O"/>
            <person name="Nakagawa R"/>
            <person name="Tanegashima C"/>
            <person name="Kiyatake I"/>
            <person name="Matsumoto R"/>
            <person name="Murakumo K"/>
            <person name="Nishida K"/>
            <person name="Terakita A"/>
            <person name="Kuratani S"/>
            <person name="Sato K"/>
            <person name="Hyodo S Kuraku.S."/>
        </authorList>
    </citation>
    <scope>NUCLEOTIDE SEQUENCE [LARGE SCALE GENOMIC DNA]</scope>
</reference>
<gene>
    <name evidence="1" type="ORF">chiPu_0007386</name>
</gene>
<evidence type="ECO:0000313" key="2">
    <source>
        <dbReference type="Proteomes" id="UP000287033"/>
    </source>
</evidence>
<accession>A0A401SEZ3</accession>
<protein>
    <submittedName>
        <fullName evidence="1">Uncharacterized protein</fullName>
    </submittedName>
</protein>
<name>A0A401SEZ3_CHIPU</name>
<sequence length="114" mass="13551">MQIRFIRYRIRGRRNIYRNPLKLRSTHAPLNVDPREVCKYAQRAKTKTRHFIREHIKKRLRSSIRRGLIHFCRGRQISLSQILTFKFARRAAGNQEYANAGQVRSSNDMKSIGI</sequence>
<comment type="caution">
    <text evidence="1">The sequence shown here is derived from an EMBL/GenBank/DDBJ whole genome shotgun (WGS) entry which is preliminary data.</text>
</comment>
<evidence type="ECO:0000313" key="1">
    <source>
        <dbReference type="EMBL" id="GCC28951.1"/>
    </source>
</evidence>
<dbReference type="EMBL" id="BEZZ01000226">
    <property type="protein sequence ID" value="GCC28951.1"/>
    <property type="molecule type" value="Genomic_DNA"/>
</dbReference>
<dbReference type="Proteomes" id="UP000287033">
    <property type="component" value="Unassembled WGS sequence"/>
</dbReference>
<dbReference type="AlphaFoldDB" id="A0A401SEZ3"/>
<proteinExistence type="predicted"/>